<feature type="binding site" description="axial binding residue" evidence="13">
    <location>
        <position position="458"/>
    </location>
    <ligand>
        <name>heme</name>
        <dbReference type="ChEBI" id="CHEBI:30413"/>
    </ligand>
    <ligandPart>
        <name>Fe</name>
        <dbReference type="ChEBI" id="CHEBI:18248"/>
    </ligandPart>
</feature>
<evidence type="ECO:0000256" key="4">
    <source>
        <dbReference type="ARBA" id="ARBA00010617"/>
    </source>
</evidence>
<evidence type="ECO:0000256" key="11">
    <source>
        <dbReference type="ARBA" id="ARBA00023033"/>
    </source>
</evidence>
<evidence type="ECO:0000256" key="1">
    <source>
        <dbReference type="ARBA" id="ARBA00001971"/>
    </source>
</evidence>
<protein>
    <recommendedName>
        <fullName evidence="18">Cytochrome P450</fullName>
    </recommendedName>
</protein>
<sequence>MLYHRQPKMDTWALFALVMLVLGAIQYYVYFWSRPARETSRFLPGPRSWPIFGAALSIGRNPVDVYKSLCDWAKEHGYVYRGWAGPYLFVLVADPVFMEPLLNSTVNIKKSMNYEFLQPWLSTGLLTSSGSKWKSRRKIITPAFHFKILEGFMDSFNSNADVLISKWKRQVGGPEFDIFKHITLYTLDVICEAAMGVQMNFQNNQNCEYIATLHKLADTIVSRSVSPWYFPEFIFNLSPIGRKQKDLIKALHSMSYKVIEQRKKDLCNGKKIENSGTVNYNDVGQKKRLAFLDMLLQYNEDGGNLTLEDIREEVDTFMFEGHDTTSSGLSFCLWSLAESPDCQEKAYEELFEIFGDSDRDTTTEDLGKMKYLECVIKESLRLYPSVPFFLRELNEDVKIEGINIVAGTTVGLSPAIMHKNPKYFPNPEKFDPERFTAENVRGRHPYAYVPFSAGPRNCIGQKFAMMEIKVLISKVLRNYKLIGVGRKPTFSYELILKTTEGLYIKLENRK</sequence>
<dbReference type="InterPro" id="IPR017972">
    <property type="entry name" value="Cyt_P450_CS"/>
</dbReference>
<keyword evidence="6 13" id="KW-0479">Metal-binding</keyword>
<dbReference type="GO" id="GO:0005506">
    <property type="term" value="F:iron ion binding"/>
    <property type="evidence" value="ECO:0007669"/>
    <property type="project" value="InterPro"/>
</dbReference>
<evidence type="ECO:0000256" key="10">
    <source>
        <dbReference type="ARBA" id="ARBA00023004"/>
    </source>
</evidence>
<keyword evidence="17" id="KW-1185">Reference proteome</keyword>
<dbReference type="Pfam" id="PF00067">
    <property type="entry name" value="p450"/>
    <property type="match status" value="1"/>
</dbReference>
<dbReference type="Gene3D" id="1.10.630.10">
    <property type="entry name" value="Cytochrome P450"/>
    <property type="match status" value="1"/>
</dbReference>
<dbReference type="GO" id="GO:0005789">
    <property type="term" value="C:endoplasmic reticulum membrane"/>
    <property type="evidence" value="ECO:0007669"/>
    <property type="project" value="UniProtKB-SubCell"/>
</dbReference>
<keyword evidence="8" id="KW-0492">Microsome</keyword>
<dbReference type="InterPro" id="IPR036396">
    <property type="entry name" value="Cyt_P450_sf"/>
</dbReference>
<evidence type="ECO:0000256" key="5">
    <source>
        <dbReference type="ARBA" id="ARBA00022617"/>
    </source>
</evidence>
<comment type="similarity">
    <text evidence="4 14">Belongs to the cytochrome P450 family.</text>
</comment>
<evidence type="ECO:0000256" key="9">
    <source>
        <dbReference type="ARBA" id="ARBA00023002"/>
    </source>
</evidence>
<dbReference type="GO" id="GO:0020037">
    <property type="term" value="F:heme binding"/>
    <property type="evidence" value="ECO:0007669"/>
    <property type="project" value="InterPro"/>
</dbReference>
<dbReference type="GO" id="GO:0004497">
    <property type="term" value="F:monooxygenase activity"/>
    <property type="evidence" value="ECO:0007669"/>
    <property type="project" value="UniProtKB-KW"/>
</dbReference>
<evidence type="ECO:0000256" key="6">
    <source>
        <dbReference type="ARBA" id="ARBA00022723"/>
    </source>
</evidence>
<keyword evidence="15" id="KW-0812">Transmembrane</keyword>
<keyword evidence="9 14" id="KW-0560">Oxidoreductase</keyword>
<name>A0AAN9Z9H5_9ORTH</name>
<evidence type="ECO:0000256" key="12">
    <source>
        <dbReference type="ARBA" id="ARBA00023136"/>
    </source>
</evidence>
<evidence type="ECO:0000256" key="2">
    <source>
        <dbReference type="ARBA" id="ARBA00004174"/>
    </source>
</evidence>
<keyword evidence="12 15" id="KW-0472">Membrane</keyword>
<reference evidence="16 17" key="1">
    <citation type="submission" date="2024-03" db="EMBL/GenBank/DDBJ databases">
        <title>The genome assembly and annotation of the cricket Gryllus longicercus Weissman &amp; Gray.</title>
        <authorList>
            <person name="Szrajer S."/>
            <person name="Gray D."/>
            <person name="Ylla G."/>
        </authorList>
    </citation>
    <scope>NUCLEOTIDE SEQUENCE [LARGE SCALE GENOMIC DNA]</scope>
    <source>
        <strain evidence="16">DAG 2021-001</strain>
        <tissue evidence="16">Whole body minus gut</tissue>
    </source>
</reference>
<dbReference type="SUPFAM" id="SSF48264">
    <property type="entry name" value="Cytochrome P450"/>
    <property type="match status" value="1"/>
</dbReference>
<evidence type="ECO:0008006" key="18">
    <source>
        <dbReference type="Google" id="ProtNLM"/>
    </source>
</evidence>
<dbReference type="Proteomes" id="UP001378592">
    <property type="component" value="Unassembled WGS sequence"/>
</dbReference>
<comment type="cofactor">
    <cofactor evidence="1 13">
        <name>heme</name>
        <dbReference type="ChEBI" id="CHEBI:30413"/>
    </cofactor>
</comment>
<dbReference type="AlphaFoldDB" id="A0AAN9Z9H5"/>
<keyword evidence="5 13" id="KW-0349">Heme</keyword>
<evidence type="ECO:0000256" key="14">
    <source>
        <dbReference type="RuleBase" id="RU000461"/>
    </source>
</evidence>
<accession>A0AAN9Z9H5</accession>
<keyword evidence="7" id="KW-0256">Endoplasmic reticulum</keyword>
<evidence type="ECO:0000313" key="16">
    <source>
        <dbReference type="EMBL" id="KAK7869161.1"/>
    </source>
</evidence>
<feature type="transmembrane region" description="Helical" evidence="15">
    <location>
        <begin position="12"/>
        <end position="32"/>
    </location>
</feature>
<organism evidence="16 17">
    <name type="scientific">Gryllus longicercus</name>
    <dbReference type="NCBI Taxonomy" id="2509291"/>
    <lineage>
        <taxon>Eukaryota</taxon>
        <taxon>Metazoa</taxon>
        <taxon>Ecdysozoa</taxon>
        <taxon>Arthropoda</taxon>
        <taxon>Hexapoda</taxon>
        <taxon>Insecta</taxon>
        <taxon>Pterygota</taxon>
        <taxon>Neoptera</taxon>
        <taxon>Polyneoptera</taxon>
        <taxon>Orthoptera</taxon>
        <taxon>Ensifera</taxon>
        <taxon>Gryllidea</taxon>
        <taxon>Grylloidea</taxon>
        <taxon>Gryllidae</taxon>
        <taxon>Gryllinae</taxon>
        <taxon>Gryllus</taxon>
    </lineage>
</organism>
<dbReference type="InterPro" id="IPR002401">
    <property type="entry name" value="Cyt_P450_E_grp-I"/>
</dbReference>
<keyword evidence="15" id="KW-1133">Transmembrane helix</keyword>
<evidence type="ECO:0000256" key="7">
    <source>
        <dbReference type="ARBA" id="ARBA00022824"/>
    </source>
</evidence>
<evidence type="ECO:0000256" key="3">
    <source>
        <dbReference type="ARBA" id="ARBA00004406"/>
    </source>
</evidence>
<keyword evidence="10 13" id="KW-0408">Iron</keyword>
<evidence type="ECO:0000256" key="13">
    <source>
        <dbReference type="PIRSR" id="PIRSR602401-1"/>
    </source>
</evidence>
<dbReference type="InterPro" id="IPR001128">
    <property type="entry name" value="Cyt_P450"/>
</dbReference>
<dbReference type="PRINTS" id="PR00385">
    <property type="entry name" value="P450"/>
</dbReference>
<dbReference type="PANTHER" id="PTHR24291:SF189">
    <property type="entry name" value="CYTOCHROME P450 4C3-RELATED"/>
    <property type="match status" value="1"/>
</dbReference>
<dbReference type="EMBL" id="JAZDUA010000079">
    <property type="protein sequence ID" value="KAK7869161.1"/>
    <property type="molecule type" value="Genomic_DNA"/>
</dbReference>
<keyword evidence="11 14" id="KW-0503">Monooxygenase</keyword>
<dbReference type="GO" id="GO:0016705">
    <property type="term" value="F:oxidoreductase activity, acting on paired donors, with incorporation or reduction of molecular oxygen"/>
    <property type="evidence" value="ECO:0007669"/>
    <property type="project" value="InterPro"/>
</dbReference>
<gene>
    <name evidence="16" type="ORF">R5R35_006617</name>
</gene>
<evidence type="ECO:0000256" key="8">
    <source>
        <dbReference type="ARBA" id="ARBA00022848"/>
    </source>
</evidence>
<dbReference type="PRINTS" id="PR00463">
    <property type="entry name" value="EP450I"/>
</dbReference>
<comment type="subcellular location">
    <subcellularLocation>
        <location evidence="3">Endoplasmic reticulum membrane</location>
        <topology evidence="3">Peripheral membrane protein</topology>
    </subcellularLocation>
    <subcellularLocation>
        <location evidence="2">Microsome membrane</location>
        <topology evidence="2">Peripheral membrane protein</topology>
    </subcellularLocation>
</comment>
<dbReference type="PROSITE" id="PS00086">
    <property type="entry name" value="CYTOCHROME_P450"/>
    <property type="match status" value="1"/>
</dbReference>
<dbReference type="InterPro" id="IPR050196">
    <property type="entry name" value="Cytochrome_P450_Monoox"/>
</dbReference>
<proteinExistence type="inferred from homology"/>
<dbReference type="PANTHER" id="PTHR24291">
    <property type="entry name" value="CYTOCHROME P450 FAMILY 4"/>
    <property type="match status" value="1"/>
</dbReference>
<evidence type="ECO:0000313" key="17">
    <source>
        <dbReference type="Proteomes" id="UP001378592"/>
    </source>
</evidence>
<evidence type="ECO:0000256" key="15">
    <source>
        <dbReference type="SAM" id="Phobius"/>
    </source>
</evidence>
<dbReference type="CDD" id="cd20628">
    <property type="entry name" value="CYP4"/>
    <property type="match status" value="1"/>
</dbReference>
<comment type="caution">
    <text evidence="16">The sequence shown here is derived from an EMBL/GenBank/DDBJ whole genome shotgun (WGS) entry which is preliminary data.</text>
</comment>